<gene>
    <name evidence="10" type="ORF">GSCOC_T00006562001</name>
</gene>
<evidence type="ECO:0000256" key="1">
    <source>
        <dbReference type="ARBA" id="ARBA00004141"/>
    </source>
</evidence>
<dbReference type="GO" id="GO:0005840">
    <property type="term" value="C:ribosome"/>
    <property type="evidence" value="ECO:0007669"/>
    <property type="project" value="UniProtKB-KW"/>
</dbReference>
<comment type="similarity">
    <text evidence="9">Belongs to the major facilitator superfamily. Phosphate:H(+) symporter (TC 2.A.1.9) family.</text>
</comment>
<dbReference type="SUPFAM" id="SSF103473">
    <property type="entry name" value="MFS general substrate transporter"/>
    <property type="match status" value="1"/>
</dbReference>
<evidence type="ECO:0000313" key="10">
    <source>
        <dbReference type="EMBL" id="CDP21895.1"/>
    </source>
</evidence>
<dbReference type="Gramene" id="CDP21895">
    <property type="protein sequence ID" value="CDP21895"/>
    <property type="gene ID" value="GSCOC_T00006562001"/>
</dbReference>
<evidence type="ECO:0000256" key="8">
    <source>
        <dbReference type="ARBA" id="ARBA00024362"/>
    </source>
</evidence>
<evidence type="ECO:0000256" key="5">
    <source>
        <dbReference type="ARBA" id="ARBA00022989"/>
    </source>
</evidence>
<dbReference type="Proteomes" id="UP000295252">
    <property type="component" value="Unassembled WGS sequence"/>
</dbReference>
<dbReference type="SUPFAM" id="SSF57829">
    <property type="entry name" value="Zn-binding ribosomal proteins"/>
    <property type="match status" value="1"/>
</dbReference>
<evidence type="ECO:0000256" key="9">
    <source>
        <dbReference type="ARBA" id="ARBA00044504"/>
    </source>
</evidence>
<dbReference type="Gene3D" id="2.20.25.30">
    <property type="match status" value="1"/>
</dbReference>
<dbReference type="InterPro" id="IPR011332">
    <property type="entry name" value="Ribosomal_zn-bd"/>
</dbReference>
<dbReference type="GO" id="GO:1990904">
    <property type="term" value="C:ribonucleoprotein complex"/>
    <property type="evidence" value="ECO:0007669"/>
    <property type="project" value="UniProtKB-KW"/>
</dbReference>
<evidence type="ECO:0000256" key="7">
    <source>
        <dbReference type="ARBA" id="ARBA00023274"/>
    </source>
</evidence>
<dbReference type="InterPro" id="IPR036259">
    <property type="entry name" value="MFS_trans_sf"/>
</dbReference>
<keyword evidence="5" id="KW-1133">Transmembrane helix</keyword>
<dbReference type="STRING" id="49390.A0A068VM64"/>
<dbReference type="Pfam" id="PF07690">
    <property type="entry name" value="MFS_1"/>
    <property type="match status" value="1"/>
</dbReference>
<dbReference type="AlphaFoldDB" id="A0A068VM64"/>
<protein>
    <submittedName>
        <fullName evidence="10">DH200=94 genomic scaffold, scaffold_7558</fullName>
    </submittedName>
</protein>
<evidence type="ECO:0000256" key="4">
    <source>
        <dbReference type="ARBA" id="ARBA00022980"/>
    </source>
</evidence>
<dbReference type="InterPro" id="IPR050382">
    <property type="entry name" value="MFS_Na/Anion_cotransporter"/>
</dbReference>
<dbReference type="InterPro" id="IPR002674">
    <property type="entry name" value="Ribosomal_eL43"/>
</dbReference>
<comment type="similarity">
    <text evidence="2">Belongs to the eukaryotic ribosomal protein eL43 family.</text>
</comment>
<reference evidence="11" key="1">
    <citation type="journal article" date="2014" name="Science">
        <title>The coffee genome provides insight into the convergent evolution of caffeine biosynthesis.</title>
        <authorList>
            <person name="Denoeud F."/>
            <person name="Carretero-Paulet L."/>
            <person name="Dereeper A."/>
            <person name="Droc G."/>
            <person name="Guyot R."/>
            <person name="Pietrella M."/>
            <person name="Zheng C."/>
            <person name="Alberti A."/>
            <person name="Anthony F."/>
            <person name="Aprea G."/>
            <person name="Aury J.M."/>
            <person name="Bento P."/>
            <person name="Bernard M."/>
            <person name="Bocs S."/>
            <person name="Campa C."/>
            <person name="Cenci A."/>
            <person name="Combes M.C."/>
            <person name="Crouzillat D."/>
            <person name="Da Silva C."/>
            <person name="Daddiego L."/>
            <person name="De Bellis F."/>
            <person name="Dussert S."/>
            <person name="Garsmeur O."/>
            <person name="Gayraud T."/>
            <person name="Guignon V."/>
            <person name="Jahn K."/>
            <person name="Jamilloux V."/>
            <person name="Joet T."/>
            <person name="Labadie K."/>
            <person name="Lan T."/>
            <person name="Leclercq J."/>
            <person name="Lepelley M."/>
            <person name="Leroy T."/>
            <person name="Li L.T."/>
            <person name="Librado P."/>
            <person name="Lopez L."/>
            <person name="Munoz A."/>
            <person name="Noel B."/>
            <person name="Pallavicini A."/>
            <person name="Perrotta G."/>
            <person name="Poncet V."/>
            <person name="Pot D."/>
            <person name="Priyono X."/>
            <person name="Rigoreau M."/>
            <person name="Rouard M."/>
            <person name="Rozas J."/>
            <person name="Tranchant-Dubreuil C."/>
            <person name="VanBuren R."/>
            <person name="Zhang Q."/>
            <person name="Andrade A.C."/>
            <person name="Argout X."/>
            <person name="Bertrand B."/>
            <person name="de Kochko A."/>
            <person name="Graziosi G."/>
            <person name="Henry R.J."/>
            <person name="Jayarama X."/>
            <person name="Ming R."/>
            <person name="Nagai C."/>
            <person name="Rounsley S."/>
            <person name="Sankoff D."/>
            <person name="Giuliano G."/>
            <person name="Albert V.A."/>
            <person name="Wincker P."/>
            <person name="Lashermes P."/>
        </authorList>
    </citation>
    <scope>NUCLEOTIDE SEQUENCE [LARGE SCALE GENOMIC DNA]</scope>
    <source>
        <strain evidence="11">cv. DH200-94</strain>
    </source>
</reference>
<keyword evidence="11" id="KW-1185">Reference proteome</keyword>
<dbReference type="InParanoid" id="A0A068VM64"/>
<evidence type="ECO:0000256" key="6">
    <source>
        <dbReference type="ARBA" id="ARBA00023136"/>
    </source>
</evidence>
<keyword evidence="4" id="KW-0689">Ribosomal protein</keyword>
<keyword evidence="6" id="KW-0472">Membrane</keyword>
<dbReference type="GO" id="GO:0006412">
    <property type="term" value="P:translation"/>
    <property type="evidence" value="ECO:0007669"/>
    <property type="project" value="InterPro"/>
</dbReference>
<comment type="similarity">
    <text evidence="8">Belongs to the major facilitator superfamily. Sodium/anion cotransporter (TC 2.A.1.14) family.</text>
</comment>
<accession>A0A068VM64</accession>
<evidence type="ECO:0000256" key="2">
    <source>
        <dbReference type="ARBA" id="ARBA00008672"/>
    </source>
</evidence>
<comment type="subcellular location">
    <subcellularLocation>
        <location evidence="1">Membrane</location>
        <topology evidence="1">Multi-pass membrane protein</topology>
    </subcellularLocation>
</comment>
<dbReference type="Gene3D" id="1.20.1250.20">
    <property type="entry name" value="MFS general substrate transporter like domains"/>
    <property type="match status" value="1"/>
</dbReference>
<keyword evidence="7" id="KW-0687">Ribonucleoprotein</keyword>
<organism evidence="10 11">
    <name type="scientific">Coffea canephora</name>
    <name type="common">Robusta coffee</name>
    <dbReference type="NCBI Taxonomy" id="49390"/>
    <lineage>
        <taxon>Eukaryota</taxon>
        <taxon>Viridiplantae</taxon>
        <taxon>Streptophyta</taxon>
        <taxon>Embryophyta</taxon>
        <taxon>Tracheophyta</taxon>
        <taxon>Spermatophyta</taxon>
        <taxon>Magnoliopsida</taxon>
        <taxon>eudicotyledons</taxon>
        <taxon>Gunneridae</taxon>
        <taxon>Pentapetalae</taxon>
        <taxon>asterids</taxon>
        <taxon>lamiids</taxon>
        <taxon>Gentianales</taxon>
        <taxon>Rubiaceae</taxon>
        <taxon>Ixoroideae</taxon>
        <taxon>Gardenieae complex</taxon>
        <taxon>Bertiereae - Coffeeae clade</taxon>
        <taxon>Coffeeae</taxon>
        <taxon>Coffea</taxon>
    </lineage>
</organism>
<dbReference type="InterPro" id="IPR011331">
    <property type="entry name" value="Ribosomal_eL37/eL43"/>
</dbReference>
<dbReference type="GO" id="GO:0003735">
    <property type="term" value="F:structural constituent of ribosome"/>
    <property type="evidence" value="ECO:0007669"/>
    <property type="project" value="InterPro"/>
</dbReference>
<dbReference type="GO" id="GO:0022857">
    <property type="term" value="F:transmembrane transporter activity"/>
    <property type="evidence" value="ECO:0007669"/>
    <property type="project" value="InterPro"/>
</dbReference>
<dbReference type="PANTHER" id="PTHR11662:SF243">
    <property type="entry name" value="ANION TRANSPORTER 6, CHLOROPLASTIC-RELATED"/>
    <property type="match status" value="1"/>
</dbReference>
<dbReference type="PhylomeDB" id="A0A068VM64"/>
<sequence length="267" mass="29801">MSKRTKNAMVVGKFDTLSGASLPRQIENMEASQHSLYLFKFCGKYGVKREAFGNLGMQRLWEGKAQYTLNTSSAVTVRSIIQRLREQIGWIQKPVKANNIVLDSNRKSFQYPGHLFFSEKNSWIGSLEELEGSLKDVPWKAFFKSKAVWAMIYAHFCGSWGHYTCLSWLPTYFSEELSLNLTEAAWVSVLPPLASIFVTSIAAQLADYLITKGVDTTRVRKTCQTISFLSPTSCMILSSLDLGLPPWEVVTILTGGLALSSFALSGI</sequence>
<dbReference type="GO" id="GO:0016020">
    <property type="term" value="C:membrane"/>
    <property type="evidence" value="ECO:0007669"/>
    <property type="project" value="UniProtKB-SubCell"/>
</dbReference>
<dbReference type="Pfam" id="PF01780">
    <property type="entry name" value="Ribosomal_L37ae"/>
    <property type="match status" value="1"/>
</dbReference>
<dbReference type="EMBL" id="HG746642">
    <property type="protein sequence ID" value="CDP21895.1"/>
    <property type="molecule type" value="Genomic_DNA"/>
</dbReference>
<evidence type="ECO:0000256" key="3">
    <source>
        <dbReference type="ARBA" id="ARBA00022692"/>
    </source>
</evidence>
<dbReference type="InterPro" id="IPR011701">
    <property type="entry name" value="MFS"/>
</dbReference>
<name>A0A068VM64_COFCA</name>
<keyword evidence="3" id="KW-0812">Transmembrane</keyword>
<proteinExistence type="inferred from homology"/>
<dbReference type="PANTHER" id="PTHR11662">
    <property type="entry name" value="SOLUTE CARRIER FAMILY 17"/>
    <property type="match status" value="1"/>
</dbReference>
<evidence type="ECO:0000313" key="11">
    <source>
        <dbReference type="Proteomes" id="UP000295252"/>
    </source>
</evidence>